<dbReference type="InterPro" id="IPR050256">
    <property type="entry name" value="Glycosyltransferase_2"/>
</dbReference>
<dbReference type="EMBL" id="LBTX01000037">
    <property type="protein sequence ID" value="KKQ48309.1"/>
    <property type="molecule type" value="Genomic_DNA"/>
</dbReference>
<dbReference type="GO" id="GO:0016740">
    <property type="term" value="F:transferase activity"/>
    <property type="evidence" value="ECO:0007669"/>
    <property type="project" value="UniProtKB-KW"/>
</dbReference>
<dbReference type="CDD" id="cd04179">
    <property type="entry name" value="DPM_DPG-synthase_like"/>
    <property type="match status" value="1"/>
</dbReference>
<accession>A0A0G0KGH9</accession>
<keyword evidence="2" id="KW-0808">Transferase</keyword>
<dbReference type="Pfam" id="PF00535">
    <property type="entry name" value="Glycos_transf_2"/>
    <property type="match status" value="1"/>
</dbReference>
<proteinExistence type="predicted"/>
<protein>
    <submittedName>
        <fullName evidence="2">Glycosyl transferase family 2</fullName>
    </submittedName>
</protein>
<dbReference type="Proteomes" id="UP000034231">
    <property type="component" value="Unassembled WGS sequence"/>
</dbReference>
<gene>
    <name evidence="2" type="ORF">US68_C0037G0007</name>
</gene>
<dbReference type="InterPro" id="IPR029044">
    <property type="entry name" value="Nucleotide-diphossugar_trans"/>
</dbReference>
<dbReference type="PANTHER" id="PTHR48090:SF7">
    <property type="entry name" value="RFBJ PROTEIN"/>
    <property type="match status" value="1"/>
</dbReference>
<name>A0A0G0KGH9_9BACT</name>
<dbReference type="InterPro" id="IPR001173">
    <property type="entry name" value="Glyco_trans_2-like"/>
</dbReference>
<comment type="caution">
    <text evidence="2">The sequence shown here is derived from an EMBL/GenBank/DDBJ whole genome shotgun (WGS) entry which is preliminary data.</text>
</comment>
<evidence type="ECO:0000259" key="1">
    <source>
        <dbReference type="Pfam" id="PF00535"/>
    </source>
</evidence>
<sequence length="235" mass="26664">MVKTLSIVIPAYNEEAYIGEIIARVIGVHLGKIKKEIIVVDDGSTDKTMKVLEKVAKKRVKGVSIKIFHKRNGGKGSAIRKGLQEITGDAVIIQDADLEYDPKDYLQLLKPIQDGEADVVFGSRFMGEKPHRVLFFWHMVANNILTLVSNMFTNLNLTDMETGYKMFTKEVSRKIKIEENGFGMEPEFTAKVAKMKYRVYEVGISYHGRGYEQGKKIGWRDGVIALWCVLKYNLL</sequence>
<dbReference type="SUPFAM" id="SSF53448">
    <property type="entry name" value="Nucleotide-diphospho-sugar transferases"/>
    <property type="match status" value="1"/>
</dbReference>
<dbReference type="AlphaFoldDB" id="A0A0G0KGH9"/>
<dbReference type="PANTHER" id="PTHR48090">
    <property type="entry name" value="UNDECAPRENYL-PHOSPHATE 4-DEOXY-4-FORMAMIDO-L-ARABINOSE TRANSFERASE-RELATED"/>
    <property type="match status" value="1"/>
</dbReference>
<organism evidence="2 3">
    <name type="scientific">Candidatus Shapirobacteria bacterium GW2011_GWE1_38_10</name>
    <dbReference type="NCBI Taxonomy" id="1618488"/>
    <lineage>
        <taxon>Bacteria</taxon>
        <taxon>Candidatus Shapironibacteriota</taxon>
    </lineage>
</organism>
<feature type="domain" description="Glycosyltransferase 2-like" evidence="1">
    <location>
        <begin position="6"/>
        <end position="174"/>
    </location>
</feature>
<reference evidence="2 3" key="1">
    <citation type="journal article" date="2015" name="Nature">
        <title>rRNA introns, odd ribosomes, and small enigmatic genomes across a large radiation of phyla.</title>
        <authorList>
            <person name="Brown C.T."/>
            <person name="Hug L.A."/>
            <person name="Thomas B.C."/>
            <person name="Sharon I."/>
            <person name="Castelle C.J."/>
            <person name="Singh A."/>
            <person name="Wilkins M.J."/>
            <person name="Williams K.H."/>
            <person name="Banfield J.F."/>
        </authorList>
    </citation>
    <scope>NUCLEOTIDE SEQUENCE [LARGE SCALE GENOMIC DNA]</scope>
</reference>
<evidence type="ECO:0000313" key="3">
    <source>
        <dbReference type="Proteomes" id="UP000034231"/>
    </source>
</evidence>
<dbReference type="Gene3D" id="3.90.550.10">
    <property type="entry name" value="Spore Coat Polysaccharide Biosynthesis Protein SpsA, Chain A"/>
    <property type="match status" value="1"/>
</dbReference>
<evidence type="ECO:0000313" key="2">
    <source>
        <dbReference type="EMBL" id="KKQ48309.1"/>
    </source>
</evidence>